<sequence length="97" mass="9843">MSDPATVSTLTEGPERVEPRAEREVGVGSLAVNAGHGAGRRKERGAEARRDMAEAGGGGKVEGALGGVQRRGGENAERGGVGNTFAVVEGKEGTMKP</sequence>
<protein>
    <submittedName>
        <fullName evidence="2">Uncharacterized protein</fullName>
    </submittedName>
</protein>
<evidence type="ECO:0000313" key="3">
    <source>
        <dbReference type="Proteomes" id="UP000479710"/>
    </source>
</evidence>
<feature type="compositionally biased region" description="Basic and acidic residues" evidence="1">
    <location>
        <begin position="13"/>
        <end position="25"/>
    </location>
</feature>
<keyword evidence="3" id="KW-1185">Reference proteome</keyword>
<reference evidence="2 3" key="1">
    <citation type="submission" date="2019-11" db="EMBL/GenBank/DDBJ databases">
        <title>Whole genome sequence of Oryza granulata.</title>
        <authorList>
            <person name="Li W."/>
        </authorList>
    </citation>
    <scope>NUCLEOTIDE SEQUENCE [LARGE SCALE GENOMIC DNA]</scope>
    <source>
        <strain evidence="3">cv. Menghai</strain>
        <tissue evidence="2">Leaf</tissue>
    </source>
</reference>
<organism evidence="2 3">
    <name type="scientific">Oryza meyeriana var. granulata</name>
    <dbReference type="NCBI Taxonomy" id="110450"/>
    <lineage>
        <taxon>Eukaryota</taxon>
        <taxon>Viridiplantae</taxon>
        <taxon>Streptophyta</taxon>
        <taxon>Embryophyta</taxon>
        <taxon>Tracheophyta</taxon>
        <taxon>Spermatophyta</taxon>
        <taxon>Magnoliopsida</taxon>
        <taxon>Liliopsida</taxon>
        <taxon>Poales</taxon>
        <taxon>Poaceae</taxon>
        <taxon>BOP clade</taxon>
        <taxon>Oryzoideae</taxon>
        <taxon>Oryzeae</taxon>
        <taxon>Oryzinae</taxon>
        <taxon>Oryza</taxon>
        <taxon>Oryza meyeriana</taxon>
    </lineage>
</organism>
<feature type="compositionally biased region" description="Gly residues" evidence="1">
    <location>
        <begin position="55"/>
        <end position="70"/>
    </location>
</feature>
<dbReference type="AlphaFoldDB" id="A0A6G1FF78"/>
<feature type="compositionally biased region" description="Basic and acidic residues" evidence="1">
    <location>
        <begin position="44"/>
        <end position="53"/>
    </location>
</feature>
<evidence type="ECO:0000313" key="2">
    <source>
        <dbReference type="EMBL" id="KAF0935473.1"/>
    </source>
</evidence>
<feature type="compositionally biased region" description="Polar residues" evidence="1">
    <location>
        <begin position="1"/>
        <end position="11"/>
    </location>
</feature>
<evidence type="ECO:0000256" key="1">
    <source>
        <dbReference type="SAM" id="MobiDB-lite"/>
    </source>
</evidence>
<name>A0A6G1FF78_9ORYZ</name>
<accession>A0A6G1FF78</accession>
<comment type="caution">
    <text evidence="2">The sequence shown here is derived from an EMBL/GenBank/DDBJ whole genome shotgun (WGS) entry which is preliminary data.</text>
</comment>
<proteinExistence type="predicted"/>
<dbReference type="EMBL" id="SPHZ02000001">
    <property type="protein sequence ID" value="KAF0935473.1"/>
    <property type="molecule type" value="Genomic_DNA"/>
</dbReference>
<dbReference type="Proteomes" id="UP000479710">
    <property type="component" value="Unassembled WGS sequence"/>
</dbReference>
<gene>
    <name evidence="2" type="ORF">E2562_033615</name>
</gene>
<feature type="region of interest" description="Disordered" evidence="1">
    <location>
        <begin position="1"/>
        <end position="97"/>
    </location>
</feature>